<keyword evidence="3 5" id="KW-1133">Transmembrane helix</keyword>
<comment type="subcellular location">
    <subcellularLocation>
        <location evidence="1">Membrane</location>
        <topology evidence="1">Single-pass membrane protein</topology>
    </subcellularLocation>
</comment>
<dbReference type="EMBL" id="JACOOH010000009">
    <property type="protein sequence ID" value="MBC5623248.1"/>
    <property type="molecule type" value="Genomic_DNA"/>
</dbReference>
<dbReference type="PANTHER" id="PTHR36985:SF1">
    <property type="entry name" value="TRANSLOCATION AND ASSEMBLY MODULE SUBUNIT TAMB"/>
    <property type="match status" value="1"/>
</dbReference>
<gene>
    <name evidence="7" type="ORF">H8S64_19305</name>
</gene>
<protein>
    <submittedName>
        <fullName evidence="7">Translocation/assembly module TamB domain-containing protein</fullName>
    </submittedName>
</protein>
<evidence type="ECO:0000256" key="4">
    <source>
        <dbReference type="ARBA" id="ARBA00023136"/>
    </source>
</evidence>
<dbReference type="InterPro" id="IPR007452">
    <property type="entry name" value="TamB_C"/>
</dbReference>
<accession>A0ABR7D5N8</accession>
<evidence type="ECO:0000256" key="5">
    <source>
        <dbReference type="SAM" id="Phobius"/>
    </source>
</evidence>
<comment type="caution">
    <text evidence="7">The sequence shown here is derived from an EMBL/GenBank/DDBJ whole genome shotgun (WGS) entry which is preliminary data.</text>
</comment>
<evidence type="ECO:0000256" key="1">
    <source>
        <dbReference type="ARBA" id="ARBA00004167"/>
    </source>
</evidence>
<name>A0ABR7D5N8_9BACT</name>
<feature type="transmembrane region" description="Helical" evidence="5">
    <location>
        <begin position="51"/>
        <end position="75"/>
    </location>
</feature>
<organism evidence="7 8">
    <name type="scientific">Butyricimonas hominis</name>
    <dbReference type="NCBI Taxonomy" id="2763032"/>
    <lineage>
        <taxon>Bacteria</taxon>
        <taxon>Pseudomonadati</taxon>
        <taxon>Bacteroidota</taxon>
        <taxon>Bacteroidia</taxon>
        <taxon>Bacteroidales</taxon>
        <taxon>Odoribacteraceae</taxon>
        <taxon>Butyricimonas</taxon>
    </lineage>
</organism>
<evidence type="ECO:0000313" key="8">
    <source>
        <dbReference type="Proteomes" id="UP000646484"/>
    </source>
</evidence>
<dbReference type="Pfam" id="PF04357">
    <property type="entry name" value="TamB"/>
    <property type="match status" value="1"/>
</dbReference>
<dbReference type="RefSeq" id="WP_186978345.1">
    <property type="nucleotide sequence ID" value="NZ_JACOOH010000009.1"/>
</dbReference>
<evidence type="ECO:0000259" key="6">
    <source>
        <dbReference type="Pfam" id="PF04357"/>
    </source>
</evidence>
<keyword evidence="4 5" id="KW-0472">Membrane</keyword>
<evidence type="ECO:0000256" key="3">
    <source>
        <dbReference type="ARBA" id="ARBA00022989"/>
    </source>
</evidence>
<reference evidence="7 8" key="1">
    <citation type="submission" date="2020-08" db="EMBL/GenBank/DDBJ databases">
        <title>Genome public.</title>
        <authorList>
            <person name="Liu C."/>
            <person name="Sun Q."/>
        </authorList>
    </citation>
    <scope>NUCLEOTIDE SEQUENCE [LARGE SCALE GENOMIC DNA]</scope>
    <source>
        <strain evidence="7 8">NSJ-56</strain>
    </source>
</reference>
<feature type="domain" description="Translocation and assembly module TamB C-terminal" evidence="6">
    <location>
        <begin position="1170"/>
        <end position="1583"/>
    </location>
</feature>
<sequence>MRKIYILFCGSGGGMWKEFSVLPVGFEEIIVVLQLVYNLRNEDRMKILRRILKYIFRVILGLFTLVVLVMILLYIPGIQNFVTGKAEQYVERNMGMKLSVGRVLLKFPLDLAVERIYFGKTERDTMLSADLIQVNVALSKLLKKEIEVRRLVIENAAMNFGDTLSGMKMKVALHELNLRMDRLNLAKQEADIPTVSLHGGTVFMNLGESEPDTTQPGEPARWKFRVGELLLDSVDCVMNGLPMGQIRAGVGEGRLREAEIHLGEQTVNLDSILLVRGYCEVLTLADATSGGEDAVQDSTGSMPWVVHAGKVELADSRFLMKPRGISVAEERFPEAIRVSALSLQVDSVFNRGTEIAAIVQRLQLKEGNGLDLRNLSCRVNVGSDKSNVSNLSLKTAYSRLGMNVQAASGLTGFGMNTPLRLSINGTIGGKDILLFMPDTNKLMESFLQDKTFSLAGLLNGEIERLNIEHLNVGAGNDFLLESSGKVSSITDMEQMVADYRVSLTVRNGRFFAPFLGDGEEAGVVVPDNLKLNVDLHMADQTARVKVGVSPRQGSLNMVAGYGMKDNSYYAGVRLREFALNEFMPKDSLGMVSATLSASGKGLDLKTAAGKVNLALALLQYNGYDYKDITLNAVLKEGVLNGVLASGNKELDMDMKFQLTAGDKGYEAKIESDIRNADLKGLHFMPEELAFSLGLTLQGELNADSTSALKADFTDIVLKDVGTRQLGNLNISFAGEDNRTRLNVDAGDLSVKFNGKGNGYLLARQFAKAGELLAGQLEIHDFNMEQLGEVLPDFSLTIDAAQKNILNSYLKNNGMRFKRVGIELGTDTESHFKMDAGVFGLDIEGFVIDSVFMNAHGQGVALRYGVNVFGAKNQLEALSQLTAEGSVEHDQVNVRLRERENKDGEIFNIGANIAFQDSAVSVSISPDPLVLGYVSWQVNRGNFVRLKQGEIPAANLQLLNGDKRIRLVSEEGANREPESLVVDIKGIDLGHISDVLSFIPDMSGMLGVDLQMHSKNKVIDVGGNITINEFNYQQERIGNLDMGIKYRLSRQTEHDVDFTLAVDGQQALLARGKMMTGPDDQNMDLNIGIPKLPLRVAGAFTPPGMIRLGGDMVGAFRIKGNMSQPLIDGNLSFREGEVEALPVGTTFKIDTSTITIRNNLLKFNHFGLIAPNKQRLELQGDVNFASFSSIEMDASVTARNFQAMKVQENDETMVYGKLFVDVSATLKGMLDALKIRGNINLLDNSEVYYTLKSAPLSVTDRSVDLVRFVSFRDSTEVAEDDQLKQIRAVSLDLLMSVNIAPLVSLNVLLSANGQNRVSINGGGSLTYTLSPVGESRLVGRYVLSSGIVSYGLPVIGQKDFKIQDGNYVEWTGDIANPTLNIMAAETISASVTDDSQKSRLVNFKAIIRITNTLEKPDITFDLAAEGDITIQNQLAAMTPEERSREAMNMMIYGSYSGPGTVAKSNASDNAINNFVERELNQWSRKHLKNMDLTFGINTYNQVSEAGESKKTDYSYQFSKRLFNNRVRVKVGGRISTDNDPAAGGVEENLVDDIAVEYLFGKNPNFFLKIFRHTGYESVLEGEVTQTGIGVVLRKNYQKFRDIFRRKKKTKVEKKETRRIENEKSDK</sequence>
<keyword evidence="8" id="KW-1185">Reference proteome</keyword>
<keyword evidence="2 5" id="KW-0812">Transmembrane</keyword>
<dbReference type="PANTHER" id="PTHR36985">
    <property type="entry name" value="TRANSLOCATION AND ASSEMBLY MODULE SUBUNIT TAMB"/>
    <property type="match status" value="1"/>
</dbReference>
<evidence type="ECO:0000256" key="2">
    <source>
        <dbReference type="ARBA" id="ARBA00022692"/>
    </source>
</evidence>
<dbReference type="Proteomes" id="UP000646484">
    <property type="component" value="Unassembled WGS sequence"/>
</dbReference>
<proteinExistence type="predicted"/>
<evidence type="ECO:0000313" key="7">
    <source>
        <dbReference type="EMBL" id="MBC5623248.1"/>
    </source>
</evidence>